<evidence type="ECO:0000313" key="1">
    <source>
        <dbReference type="EMBL" id="JAC79922.1"/>
    </source>
</evidence>
<sequence length="50" mass="6145">MQKYHRYKLKVKSFKNRHGFLAVDKNLISLQDKENIKYSFKRVYSAECYQ</sequence>
<organism evidence="1">
    <name type="scientific">Tetraselmis sp. GSL018</name>
    <dbReference type="NCBI Taxonomy" id="582737"/>
    <lineage>
        <taxon>Eukaryota</taxon>
        <taxon>Viridiplantae</taxon>
        <taxon>Chlorophyta</taxon>
        <taxon>core chlorophytes</taxon>
        <taxon>Chlorodendrophyceae</taxon>
        <taxon>Chlorodendrales</taxon>
        <taxon>Chlorodendraceae</taxon>
        <taxon>Tetraselmis</taxon>
    </lineage>
</organism>
<accession>A0A061S409</accession>
<dbReference type="EMBL" id="GBEZ01005376">
    <property type="protein sequence ID" value="JAC79922.1"/>
    <property type="molecule type" value="Transcribed_RNA"/>
</dbReference>
<proteinExistence type="predicted"/>
<dbReference type="AlphaFoldDB" id="A0A061S409"/>
<protein>
    <submittedName>
        <fullName evidence="1">Uncharacterized protein</fullName>
    </submittedName>
</protein>
<name>A0A061S409_9CHLO</name>
<reference evidence="1" key="1">
    <citation type="submission" date="2014-05" db="EMBL/GenBank/DDBJ databases">
        <title>The transcriptome of the halophilic microalga Tetraselmis sp. GSL018 isolated from the Great Salt Lake, Utah.</title>
        <authorList>
            <person name="Jinkerson R.E."/>
            <person name="D'Adamo S."/>
            <person name="Posewitz M.C."/>
        </authorList>
    </citation>
    <scope>NUCLEOTIDE SEQUENCE</scope>
    <source>
        <strain evidence="1">GSL018</strain>
    </source>
</reference>
<gene>
    <name evidence="1" type="ORF">TSPGSL018_11518</name>
</gene>